<evidence type="ECO:0000313" key="1">
    <source>
        <dbReference type="EMBL" id="MBW4562659.1"/>
    </source>
</evidence>
<protein>
    <submittedName>
        <fullName evidence="1">Uncharacterized protein</fullName>
    </submittedName>
</protein>
<gene>
    <name evidence="1" type="ORF">KME32_16205</name>
</gene>
<organism evidence="1 2">
    <name type="scientific">Mojavia pulchra JT2-VF2</name>
    <dbReference type="NCBI Taxonomy" id="287848"/>
    <lineage>
        <taxon>Bacteria</taxon>
        <taxon>Bacillati</taxon>
        <taxon>Cyanobacteriota</taxon>
        <taxon>Cyanophyceae</taxon>
        <taxon>Nostocales</taxon>
        <taxon>Nostocaceae</taxon>
    </lineage>
</organism>
<reference evidence="1" key="1">
    <citation type="submission" date="2021-05" db="EMBL/GenBank/DDBJ databases">
        <authorList>
            <person name="Pietrasiak N."/>
            <person name="Ward R."/>
            <person name="Stajich J.E."/>
            <person name="Kurbessoian T."/>
        </authorList>
    </citation>
    <scope>NUCLEOTIDE SEQUENCE</scope>
    <source>
        <strain evidence="1">JT2-VF2</strain>
    </source>
</reference>
<dbReference type="AlphaFoldDB" id="A0A951PY73"/>
<proteinExistence type="predicted"/>
<sequence length="73" mass="9089">MSKNLPYIIPATPTEVEEAFATYQTTHQFYHEVRERSEFQRHCEWYHKTAKSHRQELERMRGEFNILQWFRRS</sequence>
<comment type="caution">
    <text evidence="1">The sequence shown here is derived from an EMBL/GenBank/DDBJ whole genome shotgun (WGS) entry which is preliminary data.</text>
</comment>
<reference evidence="1" key="2">
    <citation type="journal article" date="2022" name="Microbiol. Resour. Announc.">
        <title>Metagenome Sequencing to Explore Phylogenomics of Terrestrial Cyanobacteria.</title>
        <authorList>
            <person name="Ward R.D."/>
            <person name="Stajich J.E."/>
            <person name="Johansen J.R."/>
            <person name="Huntemann M."/>
            <person name="Clum A."/>
            <person name="Foster B."/>
            <person name="Foster B."/>
            <person name="Roux S."/>
            <person name="Palaniappan K."/>
            <person name="Varghese N."/>
            <person name="Mukherjee S."/>
            <person name="Reddy T.B.K."/>
            <person name="Daum C."/>
            <person name="Copeland A."/>
            <person name="Chen I.A."/>
            <person name="Ivanova N.N."/>
            <person name="Kyrpides N.C."/>
            <person name="Shapiro N."/>
            <person name="Eloe-Fadrosh E.A."/>
            <person name="Pietrasiak N."/>
        </authorList>
    </citation>
    <scope>NUCLEOTIDE SEQUENCE</scope>
    <source>
        <strain evidence="1">JT2-VF2</strain>
    </source>
</reference>
<evidence type="ECO:0000313" key="2">
    <source>
        <dbReference type="Proteomes" id="UP000715781"/>
    </source>
</evidence>
<dbReference type="EMBL" id="JAHHHN010000008">
    <property type="protein sequence ID" value="MBW4562659.1"/>
    <property type="molecule type" value="Genomic_DNA"/>
</dbReference>
<accession>A0A951PY73</accession>
<name>A0A951PY73_9NOST</name>
<dbReference type="Proteomes" id="UP000715781">
    <property type="component" value="Unassembled WGS sequence"/>
</dbReference>